<reference evidence="2 3" key="1">
    <citation type="submission" date="2017-04" db="EMBL/GenBank/DDBJ databases">
        <authorList>
            <person name="Afonso C.L."/>
            <person name="Miller P.J."/>
            <person name="Scott M.A."/>
            <person name="Spackman E."/>
            <person name="Goraichik I."/>
            <person name="Dimitrov K.M."/>
            <person name="Suarez D.L."/>
            <person name="Swayne D.E."/>
        </authorList>
    </citation>
    <scope>NUCLEOTIDE SEQUENCE [LARGE SCALE GENOMIC DNA]</scope>
    <source>
        <strain evidence="2 3">DSM 43828</strain>
    </source>
</reference>
<keyword evidence="1" id="KW-1133">Transmembrane helix</keyword>
<dbReference type="EMBL" id="FWXV01000002">
    <property type="protein sequence ID" value="SMC99061.1"/>
    <property type="molecule type" value="Genomic_DNA"/>
</dbReference>
<feature type="transmembrane region" description="Helical" evidence="1">
    <location>
        <begin position="20"/>
        <end position="42"/>
    </location>
</feature>
<dbReference type="RefSeq" id="WP_084427646.1">
    <property type="nucleotide sequence ID" value="NZ_FWXV01000002.1"/>
</dbReference>
<name>A0A1W2DNJ9_KIBAR</name>
<keyword evidence="3" id="KW-1185">Reference proteome</keyword>
<sequence length="74" mass="8180">MSACEVLEKYGTWALAKFTVALLVFLLLHLARLPLLAVARLLEAGMSGIDRLITTRVSTGDGSWSRQEPLRHNT</sequence>
<proteinExistence type="predicted"/>
<dbReference type="Proteomes" id="UP000192674">
    <property type="component" value="Unassembled WGS sequence"/>
</dbReference>
<evidence type="ECO:0000256" key="1">
    <source>
        <dbReference type="SAM" id="Phobius"/>
    </source>
</evidence>
<organism evidence="2 3">
    <name type="scientific">Kibdelosporangium aridum</name>
    <dbReference type="NCBI Taxonomy" id="2030"/>
    <lineage>
        <taxon>Bacteria</taxon>
        <taxon>Bacillati</taxon>
        <taxon>Actinomycetota</taxon>
        <taxon>Actinomycetes</taxon>
        <taxon>Pseudonocardiales</taxon>
        <taxon>Pseudonocardiaceae</taxon>
        <taxon>Kibdelosporangium</taxon>
    </lineage>
</organism>
<protein>
    <submittedName>
        <fullName evidence="2">Uncharacterized protein</fullName>
    </submittedName>
</protein>
<evidence type="ECO:0000313" key="3">
    <source>
        <dbReference type="Proteomes" id="UP000192674"/>
    </source>
</evidence>
<evidence type="ECO:0000313" key="2">
    <source>
        <dbReference type="EMBL" id="SMC99061.1"/>
    </source>
</evidence>
<keyword evidence="1" id="KW-0472">Membrane</keyword>
<dbReference type="AlphaFoldDB" id="A0A1W2DNJ9"/>
<keyword evidence="1" id="KW-0812">Transmembrane</keyword>
<accession>A0A1W2DNJ9</accession>
<gene>
    <name evidence="2" type="ORF">SAMN05661093_03630</name>
</gene>